<dbReference type="Gene3D" id="3.55.50.30">
    <property type="match status" value="1"/>
</dbReference>
<protein>
    <submittedName>
        <fullName evidence="4">Fec operon regulator FecR</fullName>
    </submittedName>
</protein>
<dbReference type="Gene3D" id="2.60.120.1440">
    <property type="match status" value="1"/>
</dbReference>
<evidence type="ECO:0000259" key="2">
    <source>
        <dbReference type="Pfam" id="PF04773"/>
    </source>
</evidence>
<dbReference type="InterPro" id="IPR012373">
    <property type="entry name" value="Ferrdict_sens_TM"/>
</dbReference>
<keyword evidence="1" id="KW-0472">Membrane</keyword>
<feature type="transmembrane region" description="Helical" evidence="1">
    <location>
        <begin position="78"/>
        <end position="99"/>
    </location>
</feature>
<organism evidence="4 5">
    <name type="scientific">Arenibacter algicola</name>
    <dbReference type="NCBI Taxonomy" id="616991"/>
    <lineage>
        <taxon>Bacteria</taxon>
        <taxon>Pseudomonadati</taxon>
        <taxon>Bacteroidota</taxon>
        <taxon>Flavobacteriia</taxon>
        <taxon>Flavobacteriales</taxon>
        <taxon>Flavobacteriaceae</taxon>
        <taxon>Arenibacter</taxon>
    </lineage>
</organism>
<dbReference type="EMBL" id="CP022515">
    <property type="protein sequence ID" value="ASO05520.1"/>
    <property type="molecule type" value="Genomic_DNA"/>
</dbReference>
<name>A0A221UW97_9FLAO</name>
<keyword evidence="1" id="KW-1133">Transmembrane helix</keyword>
<proteinExistence type="predicted"/>
<dbReference type="PANTHER" id="PTHR30273:SF2">
    <property type="entry name" value="PROTEIN FECR"/>
    <property type="match status" value="1"/>
</dbReference>
<reference evidence="4 5" key="1">
    <citation type="submission" date="2017-07" db="EMBL/GenBank/DDBJ databases">
        <title>Genome Sequence of Arenibacter algicola Strain SMS7 Isolated from a culture of the Diatom Skeletonema marinoi.</title>
        <authorList>
            <person name="Topel M."/>
            <person name="Pinder M.I.M."/>
            <person name="Johansson O.N."/>
            <person name="Kourtchenko O."/>
            <person name="Godhe A."/>
            <person name="Clarke A.K."/>
        </authorList>
    </citation>
    <scope>NUCLEOTIDE SEQUENCE [LARGE SCALE GENOMIC DNA]</scope>
    <source>
        <strain evidence="4 5">SMS7</strain>
    </source>
</reference>
<dbReference type="eggNOG" id="COG3712">
    <property type="taxonomic scope" value="Bacteria"/>
</dbReference>
<dbReference type="GO" id="GO:0016989">
    <property type="term" value="F:sigma factor antagonist activity"/>
    <property type="evidence" value="ECO:0007669"/>
    <property type="project" value="TreeGrafter"/>
</dbReference>
<keyword evidence="1" id="KW-0812">Transmembrane</keyword>
<evidence type="ECO:0000259" key="3">
    <source>
        <dbReference type="Pfam" id="PF16344"/>
    </source>
</evidence>
<dbReference type="FunFam" id="2.60.120.1440:FF:000001">
    <property type="entry name" value="Putative anti-sigma factor"/>
    <property type="match status" value="1"/>
</dbReference>
<dbReference type="InterPro" id="IPR032508">
    <property type="entry name" value="FecR_C"/>
</dbReference>
<dbReference type="InterPro" id="IPR006860">
    <property type="entry name" value="FecR"/>
</dbReference>
<evidence type="ECO:0000313" key="4">
    <source>
        <dbReference type="EMBL" id="ASO05520.1"/>
    </source>
</evidence>
<evidence type="ECO:0000313" key="5">
    <source>
        <dbReference type="Proteomes" id="UP000204551"/>
    </source>
</evidence>
<dbReference type="Pfam" id="PF04773">
    <property type="entry name" value="FecR"/>
    <property type="match status" value="1"/>
</dbReference>
<dbReference type="AlphaFoldDB" id="A0A221UW97"/>
<dbReference type="KEGG" id="aalg:AREALGSMS7_02062"/>
<accession>A0A221UW97</accession>
<dbReference type="PANTHER" id="PTHR30273">
    <property type="entry name" value="PERIPLASMIC SIGNAL SENSOR AND SIGMA FACTOR ACTIVATOR FECR-RELATED"/>
    <property type="match status" value="1"/>
</dbReference>
<dbReference type="Pfam" id="PF16344">
    <property type="entry name" value="FecR_C"/>
    <property type="match status" value="1"/>
</dbReference>
<evidence type="ECO:0000256" key="1">
    <source>
        <dbReference type="SAM" id="Phobius"/>
    </source>
</evidence>
<gene>
    <name evidence="4" type="ORF">AREALGSMS7_02062</name>
</gene>
<sequence length="382" mass="42937">MTMLDQKIYKYLRGTATSKEEKEVQDWIVSSDLNAKRFLEIKAKYVASTLDETDVNLDASFRGIVNAKKPASRNGRSLPLVILKSAAILAILVGLGFIFRNTIVDSRTAPVIPGDAIILQLENGNIEVISEGGEAKVVDSEGNVLGAQQGAQLVYKNNGTSQEEITYNTLTVPYGKRFDLLLSDGTQITLNSGTSLKYPVQFLKTKNRQVFLDGEAFFNVAKDSVNPFIVNTNGLNVRVLGTKFNLSSYPEDQYVNTTLLEGSVSVYNKQDTFDSSNASLLEPGFKAEWNKYNKQISVEEADIAMHTDWLNGKIILRHVPFKNIVKKLERHYNVEIVNNNPELDEEMFTASFDVETIDQVFRTFNLTYEMEYKINDRQIIIN</sequence>
<feature type="domain" description="Protein FecR C-terminal" evidence="3">
    <location>
        <begin position="313"/>
        <end position="381"/>
    </location>
</feature>
<feature type="domain" description="FecR protein" evidence="2">
    <location>
        <begin position="170"/>
        <end position="264"/>
    </location>
</feature>
<dbReference type="STRING" id="616991.GCA_000733925_00368"/>
<dbReference type="Proteomes" id="UP000204551">
    <property type="component" value="Chromosome"/>
</dbReference>